<gene>
    <name evidence="3" type="primary">simc1</name>
</gene>
<feature type="compositionally biased region" description="Basic and acidic residues" evidence="1">
    <location>
        <begin position="276"/>
        <end position="285"/>
    </location>
</feature>
<feature type="compositionally biased region" description="Polar residues" evidence="1">
    <location>
        <begin position="356"/>
        <end position="376"/>
    </location>
</feature>
<feature type="compositionally biased region" description="Polar residues" evidence="1">
    <location>
        <begin position="239"/>
        <end position="250"/>
    </location>
</feature>
<evidence type="ECO:0000313" key="2">
    <source>
        <dbReference type="Proteomes" id="UP000695023"/>
    </source>
</evidence>
<evidence type="ECO:0000313" key="3">
    <source>
        <dbReference type="RefSeq" id="XP_005719905.1"/>
    </source>
</evidence>
<dbReference type="PANTHER" id="PTHR23187:SF3">
    <property type="entry name" value="SUMO-INTERACTING MOTIF-CONTAINING PROTEIN 1"/>
    <property type="match status" value="1"/>
</dbReference>
<dbReference type="Proteomes" id="UP000695023">
    <property type="component" value="Unplaced"/>
</dbReference>
<proteinExistence type="predicted"/>
<feature type="region of interest" description="Disordered" evidence="1">
    <location>
        <begin position="220"/>
        <end position="292"/>
    </location>
</feature>
<dbReference type="InterPro" id="IPR052119">
    <property type="entry name" value="ElonginBC-PRC2_ViralRestrict"/>
</dbReference>
<feature type="region of interest" description="Disordered" evidence="1">
    <location>
        <begin position="69"/>
        <end position="166"/>
    </location>
</feature>
<name>A0A9Y3QT07_9CICH</name>
<sequence>MDDVISLSSDDSDVEIVGSYCTFTAKPDPMPLSAVRVEVDAVKLALPPNYIDLTDPRWTLPELRRRQNGTGTALVDLTENETEQETENLPPDDCQSKNTNTNTNLNHISQSQDFNNQKTPLTDSVVCAPQQDCGDPKPKQRRLNPQIPETQDPKKDNKAAPCPNTPAVKLKRLPFLETHVAELKTSKCSVYVTKDCTQMSLNSHGEAPCCNSNLSTTTTPNVSNVGPLFDVSPPKDGQENNSEECTNTQVQDDEPQHLHSPADSPRSVGENSVASSKEHSIHDGPSDGVSSALPITSIDLASSSQDIHDGPSDGVSSALPITSIDLASSSQDEAQMESPCSDLNQPKLDEPEKSRQPCSSGNSSPFSPTTASNSSEPFEPDPPSNTSPISHSRKSPAESSPRSESAEDTPEWQLETETYKGDLGLYSPGSFPWEDESDGEDMNEETMDCRAVSREDRHFVCPSTLRKLLAGTSQKAMFEEDDEDFVTPEVLCRQSLSLVYSTIDENYPEGTLQLLSDLLQPGYYPPRDITSHLLHGILLDLQSPHHLCVQAFKLLMRSQRHHMVDKNTVPWDWELLTSVMTDEEHTQRHRCDVVRMFLEYIVQTLEDDFRAKCSTSSLHHSIAKATLSCDQQFPRVREVIKWLFSAIMKSTEHGKGRETTQEREYMRMVSCLQRMLSLALEVDCSPALTSAKLSQELFHMLISNVPLRAHRMLLLESLQSKLLRCKLLEHLLDYACPVKISLPMSLSLLLHFLKHCTVAPDPMDGTEKWLKWEELVHLLWMLLLSYNKAMKGYLCNSLTEPRGRVGMSVYKPDDRVSRPAVQEAVEAFLSRSQADLDQALPLHVEESLTYLQDHLLDVCQC</sequence>
<evidence type="ECO:0000256" key="1">
    <source>
        <dbReference type="SAM" id="MobiDB-lite"/>
    </source>
</evidence>
<feature type="compositionally biased region" description="Polar residues" evidence="1">
    <location>
        <begin position="96"/>
        <end position="122"/>
    </location>
</feature>
<dbReference type="CTD" id="375484"/>
<dbReference type="AlphaFoldDB" id="A0A9Y3QT07"/>
<dbReference type="GO" id="GO:0032184">
    <property type="term" value="F:SUMO polymer binding"/>
    <property type="evidence" value="ECO:0007669"/>
    <property type="project" value="TreeGrafter"/>
</dbReference>
<accession>A0A9Y3QT07</accession>
<keyword evidence="2" id="KW-1185">Reference proteome</keyword>
<feature type="compositionally biased region" description="Acidic residues" evidence="1">
    <location>
        <begin position="433"/>
        <end position="446"/>
    </location>
</feature>
<dbReference type="RefSeq" id="XP_005719905.1">
    <property type="nucleotide sequence ID" value="XM_005719848.1"/>
</dbReference>
<organism evidence="2 3">
    <name type="scientific">Pundamilia nyererei</name>
    <dbReference type="NCBI Taxonomy" id="303518"/>
    <lineage>
        <taxon>Eukaryota</taxon>
        <taxon>Metazoa</taxon>
        <taxon>Chordata</taxon>
        <taxon>Craniata</taxon>
        <taxon>Vertebrata</taxon>
        <taxon>Euteleostomi</taxon>
        <taxon>Actinopterygii</taxon>
        <taxon>Neopterygii</taxon>
        <taxon>Teleostei</taxon>
        <taxon>Neoteleostei</taxon>
        <taxon>Acanthomorphata</taxon>
        <taxon>Ovalentaria</taxon>
        <taxon>Cichlomorphae</taxon>
        <taxon>Cichliformes</taxon>
        <taxon>Cichlidae</taxon>
        <taxon>African cichlids</taxon>
        <taxon>Pseudocrenilabrinae</taxon>
        <taxon>Haplochromini</taxon>
        <taxon>Pundamilia</taxon>
    </lineage>
</organism>
<dbReference type="GeneID" id="102213023"/>
<reference evidence="3" key="1">
    <citation type="submission" date="2025-08" db="UniProtKB">
        <authorList>
            <consortium name="RefSeq"/>
        </authorList>
    </citation>
    <scope>IDENTIFICATION</scope>
</reference>
<feature type="region of interest" description="Disordered" evidence="1">
    <location>
        <begin position="328"/>
        <end position="446"/>
    </location>
</feature>
<protein>
    <submittedName>
        <fullName evidence="3">Uncharacterized protein simc1 isoform X1</fullName>
    </submittedName>
</protein>
<dbReference type="PANTHER" id="PTHR23187">
    <property type="entry name" value="FLJ44216 PROTEIN-RELATED"/>
    <property type="match status" value="1"/>
</dbReference>